<feature type="non-terminal residue" evidence="1">
    <location>
        <position position="167"/>
    </location>
</feature>
<dbReference type="OrthoDB" id="914234at2759"/>
<keyword evidence="2" id="KW-1185">Reference proteome</keyword>
<comment type="caution">
    <text evidence="1">The sequence shown here is derived from an EMBL/GenBank/DDBJ whole genome shotgun (WGS) entry which is preliminary data.</text>
</comment>
<name>A0A9N7NL71_STRHE</name>
<proteinExistence type="predicted"/>
<sequence>LHFNASVLNVIKGASDHSMLLLDYGKAQSRPQRRFSFDKRWLRIDGCAETVKKAWSNHHLGTPLFILKEKVKCTRIALLQWSSQFRKQRLGRINDLTAQLEALNDEGRNKDWDAWDRIKRDLNEAHCHEEHFWQQKARHKWLKHGDCNSNFFHAMFDTEGKQIPSPG</sequence>
<accession>A0A9N7NL71</accession>
<evidence type="ECO:0000313" key="2">
    <source>
        <dbReference type="Proteomes" id="UP001153555"/>
    </source>
</evidence>
<gene>
    <name evidence="1" type="ORF">SHERM_04556</name>
</gene>
<dbReference type="EMBL" id="CACSLK010030775">
    <property type="protein sequence ID" value="CAA0837913.1"/>
    <property type="molecule type" value="Genomic_DNA"/>
</dbReference>
<feature type="non-terminal residue" evidence="1">
    <location>
        <position position="1"/>
    </location>
</feature>
<organism evidence="1 2">
    <name type="scientific">Striga hermonthica</name>
    <name type="common">Purple witchweed</name>
    <name type="synonym">Buchnera hermonthica</name>
    <dbReference type="NCBI Taxonomy" id="68872"/>
    <lineage>
        <taxon>Eukaryota</taxon>
        <taxon>Viridiplantae</taxon>
        <taxon>Streptophyta</taxon>
        <taxon>Embryophyta</taxon>
        <taxon>Tracheophyta</taxon>
        <taxon>Spermatophyta</taxon>
        <taxon>Magnoliopsida</taxon>
        <taxon>eudicotyledons</taxon>
        <taxon>Gunneridae</taxon>
        <taxon>Pentapetalae</taxon>
        <taxon>asterids</taxon>
        <taxon>lamiids</taxon>
        <taxon>Lamiales</taxon>
        <taxon>Orobanchaceae</taxon>
        <taxon>Buchnereae</taxon>
        <taxon>Striga</taxon>
    </lineage>
</organism>
<dbReference type="Proteomes" id="UP001153555">
    <property type="component" value="Unassembled WGS sequence"/>
</dbReference>
<evidence type="ECO:0000313" key="1">
    <source>
        <dbReference type="EMBL" id="CAA0837913.1"/>
    </source>
</evidence>
<protein>
    <submittedName>
        <fullName evidence="1">Uncharacterized protein</fullName>
    </submittedName>
</protein>
<reference evidence="1" key="1">
    <citation type="submission" date="2019-12" db="EMBL/GenBank/DDBJ databases">
        <authorList>
            <person name="Scholes J."/>
        </authorList>
    </citation>
    <scope>NUCLEOTIDE SEQUENCE</scope>
</reference>
<dbReference type="AlphaFoldDB" id="A0A9N7NL71"/>